<dbReference type="PANTHER" id="PTHR35201:SF4">
    <property type="entry name" value="BETA-PINACENE SYNTHASE-RELATED"/>
    <property type="match status" value="1"/>
</dbReference>
<protein>
    <recommendedName>
        <fullName evidence="6">Terpene synthase</fullName>
        <ecNumber evidence="6">4.2.3.-</ecNumber>
    </recommendedName>
</protein>
<dbReference type="PANTHER" id="PTHR35201">
    <property type="entry name" value="TERPENE SYNTHASE"/>
    <property type="match status" value="1"/>
</dbReference>
<gene>
    <name evidence="7" type="ORF">AGABI1DRAFT_109605</name>
</gene>
<dbReference type="EMBL" id="JH971417">
    <property type="protein sequence ID" value="EKM75239.1"/>
    <property type="molecule type" value="Genomic_DNA"/>
</dbReference>
<dbReference type="GO" id="GO:0046872">
    <property type="term" value="F:metal ion binding"/>
    <property type="evidence" value="ECO:0007669"/>
    <property type="project" value="UniProtKB-KW"/>
</dbReference>
<dbReference type="SUPFAM" id="SSF48576">
    <property type="entry name" value="Terpenoid synthases"/>
    <property type="match status" value="1"/>
</dbReference>
<dbReference type="AlphaFoldDB" id="K5VLH4"/>
<evidence type="ECO:0000313" key="7">
    <source>
        <dbReference type="EMBL" id="EKM75239.1"/>
    </source>
</evidence>
<dbReference type="OrthoDB" id="6486656at2759"/>
<dbReference type="InterPro" id="IPR034686">
    <property type="entry name" value="Terpene_cyclase-like_2"/>
</dbReference>
<evidence type="ECO:0000256" key="2">
    <source>
        <dbReference type="ARBA" id="ARBA00006333"/>
    </source>
</evidence>
<dbReference type="eggNOG" id="ENOG502SJ0F">
    <property type="taxonomic scope" value="Eukaryota"/>
</dbReference>
<comment type="similarity">
    <text evidence="2 6">Belongs to the terpene synthase family.</text>
</comment>
<dbReference type="SFLD" id="SFLDS00005">
    <property type="entry name" value="Isoprenoid_Synthase_Type_I"/>
    <property type="match status" value="1"/>
</dbReference>
<reference evidence="8" key="1">
    <citation type="journal article" date="2012" name="Proc. Natl. Acad. Sci. U.S.A.">
        <title>Genome sequence of the button mushroom Agaricus bisporus reveals mechanisms governing adaptation to a humic-rich ecological niche.</title>
        <authorList>
            <person name="Morin E."/>
            <person name="Kohler A."/>
            <person name="Baker A.R."/>
            <person name="Foulongne-Oriol M."/>
            <person name="Lombard V."/>
            <person name="Nagy L.G."/>
            <person name="Ohm R.A."/>
            <person name="Patyshakuliyeva A."/>
            <person name="Brun A."/>
            <person name="Aerts A.L."/>
            <person name="Bailey A.M."/>
            <person name="Billette C."/>
            <person name="Coutinho P.M."/>
            <person name="Deakin G."/>
            <person name="Doddapaneni H."/>
            <person name="Floudas D."/>
            <person name="Grimwood J."/>
            <person name="Hilden K."/>
            <person name="Kuees U."/>
            <person name="LaButti K.M."/>
            <person name="Lapidus A."/>
            <person name="Lindquist E.A."/>
            <person name="Lucas S.M."/>
            <person name="Murat C."/>
            <person name="Riley R.W."/>
            <person name="Salamov A.A."/>
            <person name="Schmutz J."/>
            <person name="Subramanian V."/>
            <person name="Woesten H.A.B."/>
            <person name="Xu J."/>
            <person name="Eastwood D.C."/>
            <person name="Foster G.D."/>
            <person name="Sonnenberg A.S."/>
            <person name="Cullen D."/>
            <person name="de Vries R.P."/>
            <person name="Lundell T."/>
            <person name="Hibbett D.S."/>
            <person name="Henrissat B."/>
            <person name="Burton K.S."/>
            <person name="Kerrigan R.W."/>
            <person name="Challen M.P."/>
            <person name="Grigoriev I.V."/>
            <person name="Martin F."/>
        </authorList>
    </citation>
    <scope>NUCLEOTIDE SEQUENCE [LARGE SCALE GENOMIC DNA]</scope>
    <source>
        <strain evidence="8">JB137-S8 / ATCC MYA-4627 / FGSC 10392</strain>
    </source>
</reference>
<dbReference type="Pfam" id="PF19086">
    <property type="entry name" value="Terpene_syn_C_2"/>
    <property type="match status" value="1"/>
</dbReference>
<dbReference type="GeneID" id="18822754"/>
<evidence type="ECO:0000256" key="4">
    <source>
        <dbReference type="ARBA" id="ARBA00022842"/>
    </source>
</evidence>
<dbReference type="Gene3D" id="1.10.600.10">
    <property type="entry name" value="Farnesyl Diphosphate Synthase"/>
    <property type="match status" value="1"/>
</dbReference>
<dbReference type="STRING" id="597362.K5VLH4"/>
<dbReference type="RefSeq" id="XP_007334172.1">
    <property type="nucleotide sequence ID" value="XM_007334110.1"/>
</dbReference>
<keyword evidence="3 6" id="KW-0479">Metal-binding</keyword>
<dbReference type="SFLD" id="SFLDG01020">
    <property type="entry name" value="Terpene_Cyclase_Like_2"/>
    <property type="match status" value="1"/>
</dbReference>
<comment type="cofactor">
    <cofactor evidence="1 6">
        <name>Mg(2+)</name>
        <dbReference type="ChEBI" id="CHEBI:18420"/>
    </cofactor>
</comment>
<organism evidence="7 8">
    <name type="scientific">Agaricus bisporus var. burnettii (strain JB137-S8 / ATCC MYA-4627 / FGSC 10392)</name>
    <name type="common">White button mushroom</name>
    <dbReference type="NCBI Taxonomy" id="597362"/>
    <lineage>
        <taxon>Eukaryota</taxon>
        <taxon>Fungi</taxon>
        <taxon>Dikarya</taxon>
        <taxon>Basidiomycota</taxon>
        <taxon>Agaricomycotina</taxon>
        <taxon>Agaricomycetes</taxon>
        <taxon>Agaricomycetidae</taxon>
        <taxon>Agaricales</taxon>
        <taxon>Agaricineae</taxon>
        <taxon>Agaricaceae</taxon>
        <taxon>Agaricus</taxon>
    </lineage>
</organism>
<evidence type="ECO:0000256" key="5">
    <source>
        <dbReference type="ARBA" id="ARBA00023239"/>
    </source>
</evidence>
<keyword evidence="5 6" id="KW-0456">Lyase</keyword>
<dbReference type="EC" id="4.2.3.-" evidence="6"/>
<evidence type="ECO:0000256" key="6">
    <source>
        <dbReference type="RuleBase" id="RU366034"/>
    </source>
</evidence>
<evidence type="ECO:0000256" key="3">
    <source>
        <dbReference type="ARBA" id="ARBA00022723"/>
    </source>
</evidence>
<dbReference type="InParanoid" id="K5VLH4"/>
<dbReference type="InterPro" id="IPR008949">
    <property type="entry name" value="Isoprenoid_synthase_dom_sf"/>
</dbReference>
<dbReference type="Proteomes" id="UP000008493">
    <property type="component" value="Unassembled WGS sequence"/>
</dbReference>
<evidence type="ECO:0000313" key="8">
    <source>
        <dbReference type="Proteomes" id="UP000008493"/>
    </source>
</evidence>
<keyword evidence="8" id="KW-1185">Reference proteome</keyword>
<dbReference type="GO" id="GO:0008299">
    <property type="term" value="P:isoprenoid biosynthetic process"/>
    <property type="evidence" value="ECO:0007669"/>
    <property type="project" value="UniProtKB-ARBA"/>
</dbReference>
<dbReference type="OMA" id="CRTGCDL"/>
<evidence type="ECO:0000256" key="1">
    <source>
        <dbReference type="ARBA" id="ARBA00001946"/>
    </source>
</evidence>
<dbReference type="GO" id="GO:0010333">
    <property type="term" value="F:terpene synthase activity"/>
    <property type="evidence" value="ECO:0007669"/>
    <property type="project" value="InterPro"/>
</dbReference>
<proteinExistence type="inferred from homology"/>
<dbReference type="KEGG" id="abp:AGABI1DRAFT109605"/>
<name>K5VLH4_AGABU</name>
<keyword evidence="4 6" id="KW-0460">Magnesium</keyword>
<accession>K5VLH4</accession>
<sequence>MVQTLTHNQPIDFLLPDFLAQWPYERRLHPDYGTVDVESAIWVNEHQFFVAKAQKSFDASRFGLLGCLIFPLNTKDFCRTGCDLANVYFVIDEFTDVAEPQAAAQVCDGVMDVLRNPYKERNPGDKLGIFMQEFWQRALNLTDPGAACVKHFIDGFDLYMKSMIQESEDRESKRVRPIDDYLQLRRETFGAQATIALLGFGLEIPEDVLSHPVMESMLLAAMDLLCITNLLPQDMHSYSIELARGIAFHNIVSSIILEHGLSVPAAMSWLEDFGKSRVKVFLDGVEKLPSWGPEIDGRVREYIDSVGYLVRGADAWSYESERYWGNKGQEVQRTRVVTIIPKDSQQGLVTREELEATMQYTHTNELSITSVAYEKTYWQVISGLPQSLSAIPSLFTYSKMPRVPRGELGTTVITLDHYTPVLSAFRPVFPAVQRN</sequence>
<dbReference type="HOGENOM" id="CLU_042538_5_0_1"/>